<evidence type="ECO:0000256" key="2">
    <source>
        <dbReference type="SAM" id="SignalP"/>
    </source>
</evidence>
<geneLocation type="plasmid" evidence="4 5">
    <name>pFA3</name>
</geneLocation>
<keyword evidence="4" id="KW-0614">Plasmid</keyword>
<feature type="chain" id="PRO_5043717540" evidence="2">
    <location>
        <begin position="27"/>
        <end position="307"/>
    </location>
</feature>
<dbReference type="Pfam" id="PF04909">
    <property type="entry name" value="Amidohydro_2"/>
    <property type="match status" value="1"/>
</dbReference>
<dbReference type="PROSITE" id="PS51257">
    <property type="entry name" value="PROKAR_LIPOPROTEIN"/>
    <property type="match status" value="1"/>
</dbReference>
<dbReference type="GO" id="GO:0005737">
    <property type="term" value="C:cytoplasm"/>
    <property type="evidence" value="ECO:0007669"/>
    <property type="project" value="TreeGrafter"/>
</dbReference>
<evidence type="ECO:0000259" key="3">
    <source>
        <dbReference type="Pfam" id="PF04909"/>
    </source>
</evidence>
<protein>
    <submittedName>
        <fullName evidence="4">Metal-dependent hydrolase</fullName>
    </submittedName>
</protein>
<evidence type="ECO:0000313" key="4">
    <source>
        <dbReference type="EMBL" id="BDD12090.1"/>
    </source>
</evidence>
<dbReference type="GO" id="GO:0016831">
    <property type="term" value="F:carboxy-lyase activity"/>
    <property type="evidence" value="ECO:0007669"/>
    <property type="project" value="InterPro"/>
</dbReference>
<organism evidence="4 5">
    <name type="scientific">Fulvitalea axinellae</name>
    <dbReference type="NCBI Taxonomy" id="1182444"/>
    <lineage>
        <taxon>Bacteria</taxon>
        <taxon>Pseudomonadati</taxon>
        <taxon>Bacteroidota</taxon>
        <taxon>Cytophagia</taxon>
        <taxon>Cytophagales</taxon>
        <taxon>Persicobacteraceae</taxon>
        <taxon>Fulvitalea</taxon>
    </lineage>
</organism>
<keyword evidence="2" id="KW-0732">Signal</keyword>
<dbReference type="Proteomes" id="UP001348817">
    <property type="component" value="Plasmid pFA3"/>
</dbReference>
<dbReference type="EMBL" id="AP025317">
    <property type="protein sequence ID" value="BDD12090.1"/>
    <property type="molecule type" value="Genomic_DNA"/>
</dbReference>
<evidence type="ECO:0000313" key="5">
    <source>
        <dbReference type="Proteomes" id="UP001348817"/>
    </source>
</evidence>
<reference evidence="4 5" key="1">
    <citation type="submission" date="2021-12" db="EMBL/GenBank/DDBJ databases">
        <title>Genome sequencing of bacteria with rrn-lacking chromosome and rrn-plasmid.</title>
        <authorList>
            <person name="Anda M."/>
            <person name="Iwasaki W."/>
        </authorList>
    </citation>
    <scope>NUCLEOTIDE SEQUENCE [LARGE SCALE GENOMIC DNA]</scope>
    <source>
        <strain evidence="4 5">DSM 100852</strain>
        <plasmid evidence="4 5">pFA3</plasmid>
    </source>
</reference>
<dbReference type="RefSeq" id="WP_338395452.1">
    <property type="nucleotide sequence ID" value="NZ_AP025317.1"/>
</dbReference>
<dbReference type="GO" id="GO:0019748">
    <property type="term" value="P:secondary metabolic process"/>
    <property type="evidence" value="ECO:0007669"/>
    <property type="project" value="TreeGrafter"/>
</dbReference>
<dbReference type="InterPro" id="IPR032465">
    <property type="entry name" value="ACMSD"/>
</dbReference>
<feature type="domain" description="Amidohydrolase-related" evidence="3">
    <location>
        <begin position="41"/>
        <end position="296"/>
    </location>
</feature>
<dbReference type="Gene3D" id="3.20.20.140">
    <property type="entry name" value="Metal-dependent hydrolases"/>
    <property type="match status" value="1"/>
</dbReference>
<gene>
    <name evidence="4" type="ORF">FUAX_45220</name>
</gene>
<dbReference type="KEGG" id="fax:FUAX_45220"/>
<keyword evidence="5" id="KW-1185">Reference proteome</keyword>
<dbReference type="SUPFAM" id="SSF51556">
    <property type="entry name" value="Metallo-dependent hydrolases"/>
    <property type="match status" value="1"/>
</dbReference>
<dbReference type="AlphaFoldDB" id="A0AAU9DHQ0"/>
<dbReference type="InterPro" id="IPR006680">
    <property type="entry name" value="Amidohydro-rel"/>
</dbReference>
<dbReference type="GO" id="GO:0016787">
    <property type="term" value="F:hydrolase activity"/>
    <property type="evidence" value="ECO:0007669"/>
    <property type="project" value="UniProtKB-KW"/>
</dbReference>
<feature type="signal peptide" evidence="2">
    <location>
        <begin position="1"/>
        <end position="26"/>
    </location>
</feature>
<dbReference type="CDD" id="cd01292">
    <property type="entry name" value="metallo-dependent_hydrolases"/>
    <property type="match status" value="1"/>
</dbReference>
<dbReference type="InterPro" id="IPR032466">
    <property type="entry name" value="Metal_Hydrolase"/>
</dbReference>
<proteinExistence type="predicted"/>
<keyword evidence="4" id="KW-0378">Hydrolase</keyword>
<name>A0AAU9DHQ0_9BACT</name>
<evidence type="ECO:0000256" key="1">
    <source>
        <dbReference type="ARBA" id="ARBA00023239"/>
    </source>
</evidence>
<sequence length="307" mass="34514">MKLVSIVSGVLLCVILVVSCSTSEKANDVAPTNEAYSGPVIDMHVHTGEIMGAISEVLDGPTPPGSSLSFEEHRLQTYKMFEKYNIVKAVVSGVDFRASEWSAIDPKRIIPGTMVLTTERPSVEQCRQAYQEGKLKLLGEVGFYYQGVYANDTEVKPYFDLAEELNIPVSYHLMDNLHNGHANPAQFNEVLRAHPDLKIYVSHAGHPHLEEIKTLLSNFPNLYVDISALNHYEDFEPYIKDLMDNGFGKRIMYGTDQMENPATFDEAFPAIDNLPFLSAEQKADIFYHNAARFLGLSEQEIKKHWGR</sequence>
<accession>A0AAU9DHQ0</accession>
<keyword evidence="1" id="KW-0456">Lyase</keyword>
<dbReference type="PANTHER" id="PTHR21240">
    <property type="entry name" value="2-AMINO-3-CARBOXYLMUCONATE-6-SEMIALDEHYDE DECARBOXYLASE"/>
    <property type="match status" value="1"/>
</dbReference>
<dbReference type="PANTHER" id="PTHR21240:SF28">
    <property type="entry name" value="ISO-OROTATE DECARBOXYLASE (EUROFUNG)"/>
    <property type="match status" value="1"/>
</dbReference>